<evidence type="ECO:0000256" key="1">
    <source>
        <dbReference type="SAM" id="Coils"/>
    </source>
</evidence>
<dbReference type="AlphaFoldDB" id="A0AAU9IAX7"/>
<protein>
    <submittedName>
        <fullName evidence="2">Uncharacterized protein</fullName>
    </submittedName>
</protein>
<reference evidence="2" key="1">
    <citation type="submission" date="2021-09" db="EMBL/GenBank/DDBJ databases">
        <authorList>
            <consortium name="AG Swart"/>
            <person name="Singh M."/>
            <person name="Singh A."/>
            <person name="Seah K."/>
            <person name="Emmerich C."/>
        </authorList>
    </citation>
    <scope>NUCLEOTIDE SEQUENCE</scope>
    <source>
        <strain evidence="2">ATCC30299</strain>
    </source>
</reference>
<organism evidence="2 3">
    <name type="scientific">Blepharisma stoltei</name>
    <dbReference type="NCBI Taxonomy" id="1481888"/>
    <lineage>
        <taxon>Eukaryota</taxon>
        <taxon>Sar</taxon>
        <taxon>Alveolata</taxon>
        <taxon>Ciliophora</taxon>
        <taxon>Postciliodesmatophora</taxon>
        <taxon>Heterotrichea</taxon>
        <taxon>Heterotrichida</taxon>
        <taxon>Blepharismidae</taxon>
        <taxon>Blepharisma</taxon>
    </lineage>
</organism>
<accession>A0AAU9IAX7</accession>
<dbReference type="Proteomes" id="UP001162131">
    <property type="component" value="Unassembled WGS sequence"/>
</dbReference>
<dbReference type="EMBL" id="CAJZBQ010000004">
    <property type="protein sequence ID" value="CAG9311327.1"/>
    <property type="molecule type" value="Genomic_DNA"/>
</dbReference>
<evidence type="ECO:0000313" key="3">
    <source>
        <dbReference type="Proteomes" id="UP001162131"/>
    </source>
</evidence>
<keyword evidence="1" id="KW-0175">Coiled coil</keyword>
<name>A0AAU9IAX7_9CILI</name>
<gene>
    <name evidence="2" type="ORF">BSTOLATCC_MIC3617</name>
</gene>
<keyword evidence="3" id="KW-1185">Reference proteome</keyword>
<comment type="caution">
    <text evidence="2">The sequence shown here is derived from an EMBL/GenBank/DDBJ whole genome shotgun (WGS) entry which is preliminary data.</text>
</comment>
<feature type="coiled-coil region" evidence="1">
    <location>
        <begin position="2"/>
        <end position="29"/>
    </location>
</feature>
<evidence type="ECO:0000313" key="2">
    <source>
        <dbReference type="EMBL" id="CAG9311327.1"/>
    </source>
</evidence>
<proteinExistence type="predicted"/>
<sequence>MQENLNNQYEHAKKDLDAALSQFKAAEMKCLMEDNNECIKTKDLFRLKYSEIYRLRERDSSNCMQECEDIMKQKGNSAFRECQESCLKQFIPKILDEAKLIRDAASNN</sequence>